<dbReference type="KEGG" id="dsc:ABOD76_11910"/>
<organism evidence="12">
    <name type="scientific">Deinococcus sonorensis KR-87</name>
    <dbReference type="NCBI Taxonomy" id="694439"/>
    <lineage>
        <taxon>Bacteria</taxon>
        <taxon>Thermotogati</taxon>
        <taxon>Deinococcota</taxon>
        <taxon>Deinococci</taxon>
        <taxon>Deinococcales</taxon>
        <taxon>Deinococcaceae</taxon>
        <taxon>Deinococcus</taxon>
    </lineage>
</organism>
<gene>
    <name evidence="12" type="ORF">ABOD76_11910</name>
</gene>
<feature type="chain" id="PRO_5043313713" evidence="10">
    <location>
        <begin position="22"/>
        <end position="526"/>
    </location>
</feature>
<dbReference type="Pfam" id="PF11721">
    <property type="entry name" value="Malectin"/>
    <property type="match status" value="1"/>
</dbReference>
<feature type="domain" description="Malectin" evidence="11">
    <location>
        <begin position="358"/>
        <end position="513"/>
    </location>
</feature>
<name>A0AAU7UEF0_9DEIO</name>
<protein>
    <submittedName>
        <fullName evidence="12">Malectin</fullName>
    </submittedName>
</protein>
<feature type="signal peptide" evidence="10">
    <location>
        <begin position="1"/>
        <end position="21"/>
    </location>
</feature>
<sequence length="526" mass="55657">MHTRIHWPGLSMLLGLTLTLAACSGGTTPGTVVPGSLRLLNTDAVPDNGRLVFSRIGGLASPPAGQVHDRVVLRVQNTGPQAVHLTGLSVSGPWTVSPAPATGAPLTVAAGGQLDLTVRFVAEGPGPADGPLHEGSLTVVGDDSSRTTVQLAGLWQAQPEHGQEPNLDLIRRAFGYRFNVVNPGTPVGDAQGIPALNHHGAVIPDGDEVISPYWQRLDSSKPVTVTPLAAYHTPGQPVTLSWYSKGSAAVQLALTQAAPASQTLLPAAGASFTPGETFGFRVNDGEWSDPTLNAHATDLQAGCSEPCGQHLRFWPLRDAAGKLIAGSYVLAASTQAGSYDYNDSVYLIGNLKPAPVLLNVGGPTFTAPDGRVWTGDSYLTTDQSGAARTATFYTPADAPSWPKTPSTATILKTDNQQLYRTYRHNTLDTPLESRVMTYTVPLNDGIYRVRLHFAELNWNAPGKRLFNVNVEGVPVLNNFDIWKEAGGQNTALVVPLDAVKVTGGQLTVQLKATVDFPDLSGIEVER</sequence>
<evidence type="ECO:0000256" key="7">
    <source>
        <dbReference type="ARBA" id="ARBA00023136"/>
    </source>
</evidence>
<keyword evidence="5" id="KW-0256">Endoplasmic reticulum</keyword>
<evidence type="ECO:0000256" key="6">
    <source>
        <dbReference type="ARBA" id="ARBA00022989"/>
    </source>
</evidence>
<keyword evidence="9" id="KW-0119">Carbohydrate metabolism</keyword>
<dbReference type="GO" id="GO:0016020">
    <property type="term" value="C:membrane"/>
    <property type="evidence" value="ECO:0007669"/>
    <property type="project" value="TreeGrafter"/>
</dbReference>
<dbReference type="AlphaFoldDB" id="A0AAU7UEF0"/>
<accession>A0AAU7UEF0</accession>
<dbReference type="InterPro" id="IPR021720">
    <property type="entry name" value="Malectin_dom"/>
</dbReference>
<evidence type="ECO:0000256" key="4">
    <source>
        <dbReference type="ARBA" id="ARBA00022729"/>
    </source>
</evidence>
<dbReference type="EMBL" id="CP158299">
    <property type="protein sequence ID" value="XBV86978.1"/>
    <property type="molecule type" value="Genomic_DNA"/>
</dbReference>
<evidence type="ECO:0000256" key="8">
    <source>
        <dbReference type="ARBA" id="ARBA00023180"/>
    </source>
</evidence>
<keyword evidence="7" id="KW-0472">Membrane</keyword>
<evidence type="ECO:0000256" key="5">
    <source>
        <dbReference type="ARBA" id="ARBA00022824"/>
    </source>
</evidence>
<dbReference type="PANTHER" id="PTHR13460:SF0">
    <property type="entry name" value="MALECTIN"/>
    <property type="match status" value="1"/>
</dbReference>
<evidence type="ECO:0000313" key="12">
    <source>
        <dbReference type="EMBL" id="XBV86978.1"/>
    </source>
</evidence>
<dbReference type="PROSITE" id="PS51257">
    <property type="entry name" value="PROKAR_LIPOPROTEIN"/>
    <property type="match status" value="1"/>
</dbReference>
<evidence type="ECO:0000259" key="11">
    <source>
        <dbReference type="Pfam" id="PF11721"/>
    </source>
</evidence>
<dbReference type="Gene3D" id="2.60.40.10">
    <property type="entry name" value="Immunoglobulins"/>
    <property type="match status" value="1"/>
</dbReference>
<evidence type="ECO:0000256" key="9">
    <source>
        <dbReference type="ARBA" id="ARBA00023277"/>
    </source>
</evidence>
<keyword evidence="4 10" id="KW-0732">Signal</keyword>
<dbReference type="InterPro" id="IPR008979">
    <property type="entry name" value="Galactose-bd-like_sf"/>
</dbReference>
<dbReference type="InterPro" id="IPR039155">
    <property type="entry name" value="MLEC"/>
</dbReference>
<dbReference type="PANTHER" id="PTHR13460">
    <property type="match status" value="1"/>
</dbReference>
<reference evidence="12" key="1">
    <citation type="submission" date="2024-06" db="EMBL/GenBank/DDBJ databases">
        <title>Draft Genome Sequence of Deinococcus sonorensis Type Strain KR-87, a Biofilm Producing Representative of the Genus Deinococcus.</title>
        <authorList>
            <person name="Boren L.S."/>
            <person name="Grosso R.A."/>
            <person name="Hugenberg-Cox A.N."/>
            <person name="Hill J.T.E."/>
            <person name="Albert C.M."/>
            <person name="Tuohy J.M."/>
        </authorList>
    </citation>
    <scope>NUCLEOTIDE SEQUENCE</scope>
    <source>
        <strain evidence="12">KR-87</strain>
    </source>
</reference>
<comment type="similarity">
    <text evidence="2">Belongs to the malectin family.</text>
</comment>
<proteinExistence type="inferred from homology"/>
<keyword evidence="8" id="KW-0325">Glycoprotein</keyword>
<evidence type="ECO:0000256" key="1">
    <source>
        <dbReference type="ARBA" id="ARBA00004115"/>
    </source>
</evidence>
<dbReference type="GO" id="GO:0030246">
    <property type="term" value="F:carbohydrate binding"/>
    <property type="evidence" value="ECO:0007669"/>
    <property type="project" value="InterPro"/>
</dbReference>
<keyword evidence="3" id="KW-0812">Transmembrane</keyword>
<evidence type="ECO:0000256" key="2">
    <source>
        <dbReference type="ARBA" id="ARBA00009141"/>
    </source>
</evidence>
<evidence type="ECO:0000256" key="3">
    <source>
        <dbReference type="ARBA" id="ARBA00022692"/>
    </source>
</evidence>
<dbReference type="RefSeq" id="WP_350245075.1">
    <property type="nucleotide sequence ID" value="NZ_CP158299.1"/>
</dbReference>
<keyword evidence="6" id="KW-1133">Transmembrane helix</keyword>
<comment type="subcellular location">
    <subcellularLocation>
        <location evidence="1">Endoplasmic reticulum membrane</location>
        <topology evidence="1">Single-pass type I membrane protein</topology>
    </subcellularLocation>
</comment>
<evidence type="ECO:0000256" key="10">
    <source>
        <dbReference type="SAM" id="SignalP"/>
    </source>
</evidence>
<dbReference type="InterPro" id="IPR013783">
    <property type="entry name" value="Ig-like_fold"/>
</dbReference>
<dbReference type="SUPFAM" id="SSF49785">
    <property type="entry name" value="Galactose-binding domain-like"/>
    <property type="match status" value="1"/>
</dbReference>
<dbReference type="Gene3D" id="2.60.120.430">
    <property type="entry name" value="Galactose-binding lectin"/>
    <property type="match status" value="1"/>
</dbReference>